<sequence length="93" mass="11220">MTRAGIDYRFPTDRQPAYLSLIKGELPIQKFRFVKWYNEKYFVPGTFRPVLHTIAVVMTIGYFIDYHYHLKYLQHSRKLKHLQEKYSDAPAEH</sequence>
<dbReference type="InterPro" id="IPR019727">
    <property type="entry name" value="ATP_synth_F0_fsu_mt_fun"/>
</dbReference>
<reference evidence="2" key="1">
    <citation type="submission" date="2021-01" db="EMBL/GenBank/DDBJ databases">
        <authorList>
            <person name="Corre E."/>
            <person name="Pelletier E."/>
            <person name="Niang G."/>
            <person name="Scheremetjew M."/>
            <person name="Finn R."/>
            <person name="Kale V."/>
            <person name="Holt S."/>
            <person name="Cochrane G."/>
            <person name="Meng A."/>
            <person name="Brown T."/>
            <person name="Cohen L."/>
        </authorList>
    </citation>
    <scope>NUCLEOTIDE SEQUENCE</scope>
    <source>
        <strain evidence="2">CCMP645</strain>
    </source>
</reference>
<keyword evidence="1" id="KW-0812">Transmembrane</keyword>
<accession>A0A7S4ETM4</accession>
<protein>
    <recommendedName>
        <fullName evidence="3">ATP synthase subunit f, mitochondrial</fullName>
    </recommendedName>
</protein>
<gene>
    <name evidence="2" type="ORF">PCAR00345_LOCUS4618</name>
</gene>
<dbReference type="AlphaFoldDB" id="A0A7S4ETM4"/>
<keyword evidence="1" id="KW-0472">Membrane</keyword>
<organism evidence="2">
    <name type="scientific">Chrysotila carterae</name>
    <name type="common">Marine alga</name>
    <name type="synonym">Syracosphaera carterae</name>
    <dbReference type="NCBI Taxonomy" id="13221"/>
    <lineage>
        <taxon>Eukaryota</taxon>
        <taxon>Haptista</taxon>
        <taxon>Haptophyta</taxon>
        <taxon>Prymnesiophyceae</taxon>
        <taxon>Isochrysidales</taxon>
        <taxon>Isochrysidaceae</taxon>
        <taxon>Chrysotila</taxon>
    </lineage>
</organism>
<keyword evidence="1" id="KW-1133">Transmembrane helix</keyword>
<feature type="transmembrane region" description="Helical" evidence="1">
    <location>
        <begin position="50"/>
        <end position="68"/>
    </location>
</feature>
<proteinExistence type="predicted"/>
<evidence type="ECO:0008006" key="3">
    <source>
        <dbReference type="Google" id="ProtNLM"/>
    </source>
</evidence>
<dbReference type="EMBL" id="HBIZ01008002">
    <property type="protein sequence ID" value="CAE0752033.1"/>
    <property type="molecule type" value="Transcribed_RNA"/>
</dbReference>
<name>A0A7S4ETM4_CHRCT</name>
<evidence type="ECO:0000313" key="2">
    <source>
        <dbReference type="EMBL" id="CAE0752033.1"/>
    </source>
</evidence>
<evidence type="ECO:0000256" key="1">
    <source>
        <dbReference type="SAM" id="Phobius"/>
    </source>
</evidence>
<dbReference type="GO" id="GO:0015986">
    <property type="term" value="P:proton motive force-driven ATP synthesis"/>
    <property type="evidence" value="ECO:0007669"/>
    <property type="project" value="InterPro"/>
</dbReference>
<dbReference type="Pfam" id="PF10791">
    <property type="entry name" value="F1F0-ATPsyn_F"/>
    <property type="match status" value="1"/>
</dbReference>